<dbReference type="Gene3D" id="3.30.530.20">
    <property type="match status" value="1"/>
</dbReference>
<reference evidence="1" key="1">
    <citation type="journal article" date="2023" name="Mol. Phylogenet. Evol.">
        <title>Genome-scale phylogeny and comparative genomics of the fungal order Sordariales.</title>
        <authorList>
            <person name="Hensen N."/>
            <person name="Bonometti L."/>
            <person name="Westerberg I."/>
            <person name="Brannstrom I.O."/>
            <person name="Guillou S."/>
            <person name="Cros-Aarteil S."/>
            <person name="Calhoun S."/>
            <person name="Haridas S."/>
            <person name="Kuo A."/>
            <person name="Mondo S."/>
            <person name="Pangilinan J."/>
            <person name="Riley R."/>
            <person name="LaButti K."/>
            <person name="Andreopoulos B."/>
            <person name="Lipzen A."/>
            <person name="Chen C."/>
            <person name="Yan M."/>
            <person name="Daum C."/>
            <person name="Ng V."/>
            <person name="Clum A."/>
            <person name="Steindorff A."/>
            <person name="Ohm R.A."/>
            <person name="Martin F."/>
            <person name="Silar P."/>
            <person name="Natvig D.O."/>
            <person name="Lalanne C."/>
            <person name="Gautier V."/>
            <person name="Ament-Velasquez S.L."/>
            <person name="Kruys A."/>
            <person name="Hutchinson M.I."/>
            <person name="Powell A.J."/>
            <person name="Barry K."/>
            <person name="Miller A.N."/>
            <person name="Grigoriev I.V."/>
            <person name="Debuchy R."/>
            <person name="Gladieux P."/>
            <person name="Hiltunen Thoren M."/>
            <person name="Johannesson H."/>
        </authorList>
    </citation>
    <scope>NUCLEOTIDE SEQUENCE</scope>
    <source>
        <strain evidence="1">CBS 315.58</strain>
    </source>
</reference>
<keyword evidence="2" id="KW-1185">Reference proteome</keyword>
<reference evidence="1" key="2">
    <citation type="submission" date="2023-05" db="EMBL/GenBank/DDBJ databases">
        <authorList>
            <consortium name="Lawrence Berkeley National Laboratory"/>
            <person name="Steindorff A."/>
            <person name="Hensen N."/>
            <person name="Bonometti L."/>
            <person name="Westerberg I."/>
            <person name="Brannstrom I.O."/>
            <person name="Guillou S."/>
            <person name="Cros-Aarteil S."/>
            <person name="Calhoun S."/>
            <person name="Haridas S."/>
            <person name="Kuo A."/>
            <person name="Mondo S."/>
            <person name="Pangilinan J."/>
            <person name="Riley R."/>
            <person name="Labutti K."/>
            <person name="Andreopoulos B."/>
            <person name="Lipzen A."/>
            <person name="Chen C."/>
            <person name="Yanf M."/>
            <person name="Daum C."/>
            <person name="Ng V."/>
            <person name="Clum A."/>
            <person name="Ohm R."/>
            <person name="Martin F."/>
            <person name="Silar P."/>
            <person name="Natvig D."/>
            <person name="Lalanne C."/>
            <person name="Gautier V."/>
            <person name="Ament-Velasquez S.L."/>
            <person name="Kruys A."/>
            <person name="Hutchinson M.I."/>
            <person name="Powell A.J."/>
            <person name="Barry K."/>
            <person name="Miller A.N."/>
            <person name="Grigoriev I.V."/>
            <person name="Debuchy R."/>
            <person name="Gladieux P."/>
            <person name="Thoren M.H."/>
            <person name="Johannesson H."/>
        </authorList>
    </citation>
    <scope>NUCLEOTIDE SEQUENCE</scope>
    <source>
        <strain evidence="1">CBS 315.58</strain>
    </source>
</reference>
<dbReference type="EMBL" id="MU863994">
    <property type="protein sequence ID" value="KAK4196089.1"/>
    <property type="molecule type" value="Genomic_DNA"/>
</dbReference>
<evidence type="ECO:0000313" key="1">
    <source>
        <dbReference type="EMBL" id="KAK4196089.1"/>
    </source>
</evidence>
<evidence type="ECO:0000313" key="2">
    <source>
        <dbReference type="Proteomes" id="UP001303160"/>
    </source>
</evidence>
<dbReference type="InterPro" id="IPR015075">
    <property type="entry name" value="AtaL"/>
</dbReference>
<sequence length="175" mass="19218">MATFNLSYTAPINPPGASPILTQSQIWECIKRKVRHAEHFVPAITKTEILSESKEGETVVSLKRRITFAPGGHPAGAENAVETCHFFEPCRVDFVGADGSAIINAVSRGPGVEAQDLNYTYIFEWRHPELEAGSEEAAKQREADWAVSALLDGLSVIRGCRFANIHWRIDHSAGC</sequence>
<gene>
    <name evidence="1" type="ORF">QBC40DRAFT_287962</name>
</gene>
<proteinExistence type="predicted"/>
<dbReference type="InterPro" id="IPR023393">
    <property type="entry name" value="START-like_dom_sf"/>
</dbReference>
<comment type="caution">
    <text evidence="1">The sequence shown here is derived from an EMBL/GenBank/DDBJ whole genome shotgun (WGS) entry which is preliminary data.</text>
</comment>
<name>A0AAN7AR53_9PEZI</name>
<dbReference type="Proteomes" id="UP001303160">
    <property type="component" value="Unassembled WGS sequence"/>
</dbReference>
<accession>A0AAN7AR53</accession>
<dbReference type="Pfam" id="PF08982">
    <property type="entry name" value="AtaL"/>
    <property type="match status" value="1"/>
</dbReference>
<dbReference type="SUPFAM" id="SSF55961">
    <property type="entry name" value="Bet v1-like"/>
    <property type="match status" value="1"/>
</dbReference>
<evidence type="ECO:0008006" key="3">
    <source>
        <dbReference type="Google" id="ProtNLM"/>
    </source>
</evidence>
<dbReference type="AlphaFoldDB" id="A0AAN7AR53"/>
<protein>
    <recommendedName>
        <fullName evidence="3">DUF1857-domain-containing protein</fullName>
    </recommendedName>
</protein>
<organism evidence="1 2">
    <name type="scientific">Triangularia verruculosa</name>
    <dbReference type="NCBI Taxonomy" id="2587418"/>
    <lineage>
        <taxon>Eukaryota</taxon>
        <taxon>Fungi</taxon>
        <taxon>Dikarya</taxon>
        <taxon>Ascomycota</taxon>
        <taxon>Pezizomycotina</taxon>
        <taxon>Sordariomycetes</taxon>
        <taxon>Sordariomycetidae</taxon>
        <taxon>Sordariales</taxon>
        <taxon>Podosporaceae</taxon>
        <taxon>Triangularia</taxon>
    </lineage>
</organism>